<keyword evidence="2" id="KW-0813">Transport</keyword>
<dbReference type="PANTHER" id="PTHR42718:SF9">
    <property type="entry name" value="MAJOR FACILITATOR SUPERFAMILY MULTIDRUG TRANSPORTER MFSC"/>
    <property type="match status" value="1"/>
</dbReference>
<evidence type="ECO:0000256" key="6">
    <source>
        <dbReference type="SAM" id="Phobius"/>
    </source>
</evidence>
<dbReference type="GO" id="GO:0022857">
    <property type="term" value="F:transmembrane transporter activity"/>
    <property type="evidence" value="ECO:0007669"/>
    <property type="project" value="InterPro"/>
</dbReference>
<comment type="caution">
    <text evidence="8">The sequence shown here is derived from an EMBL/GenBank/DDBJ whole genome shotgun (WGS) entry which is preliminary data.</text>
</comment>
<feature type="transmembrane region" description="Helical" evidence="6">
    <location>
        <begin position="397"/>
        <end position="417"/>
    </location>
</feature>
<keyword evidence="4 6" id="KW-1133">Transmembrane helix</keyword>
<dbReference type="EMBL" id="AZCT01000002">
    <property type="protein sequence ID" value="KRK13150.1"/>
    <property type="molecule type" value="Genomic_DNA"/>
</dbReference>
<dbReference type="InterPro" id="IPR036259">
    <property type="entry name" value="MFS_trans_sf"/>
</dbReference>
<feature type="domain" description="Major facilitator superfamily (MFS) profile" evidence="7">
    <location>
        <begin position="13"/>
        <end position="468"/>
    </location>
</feature>
<feature type="transmembrane region" description="Helical" evidence="6">
    <location>
        <begin position="302"/>
        <end position="323"/>
    </location>
</feature>
<organism evidence="8 9">
    <name type="scientific">Lacticaseibacillus zeae DSM 20178 = KCTC 3804</name>
    <dbReference type="NCBI Taxonomy" id="1423816"/>
    <lineage>
        <taxon>Bacteria</taxon>
        <taxon>Bacillati</taxon>
        <taxon>Bacillota</taxon>
        <taxon>Bacilli</taxon>
        <taxon>Lactobacillales</taxon>
        <taxon>Lactobacillaceae</taxon>
        <taxon>Lacticaseibacillus</taxon>
    </lineage>
</organism>
<dbReference type="RefSeq" id="WP_010490482.1">
    <property type="nucleotide sequence ID" value="NZ_AZCT01000002.1"/>
</dbReference>
<feature type="transmembrane region" description="Helical" evidence="6">
    <location>
        <begin position="51"/>
        <end position="70"/>
    </location>
</feature>
<evidence type="ECO:0000256" key="1">
    <source>
        <dbReference type="ARBA" id="ARBA00004651"/>
    </source>
</evidence>
<dbReference type="AlphaFoldDB" id="A0A0R1EW41"/>
<protein>
    <submittedName>
        <fullName evidence="8">Transporter major facilitator superfamily MFS 1, EmrB QacA family protein</fullName>
    </submittedName>
</protein>
<feature type="transmembrane region" description="Helical" evidence="6">
    <location>
        <begin position="82"/>
        <end position="105"/>
    </location>
</feature>
<dbReference type="PANTHER" id="PTHR42718">
    <property type="entry name" value="MAJOR FACILITATOR SUPERFAMILY MULTIDRUG TRANSPORTER MFSC"/>
    <property type="match status" value="1"/>
</dbReference>
<feature type="transmembrane region" description="Helical" evidence="6">
    <location>
        <begin position="267"/>
        <end position="290"/>
    </location>
</feature>
<evidence type="ECO:0000256" key="3">
    <source>
        <dbReference type="ARBA" id="ARBA00022692"/>
    </source>
</evidence>
<evidence type="ECO:0000256" key="4">
    <source>
        <dbReference type="ARBA" id="ARBA00022989"/>
    </source>
</evidence>
<dbReference type="Gene3D" id="1.20.1720.10">
    <property type="entry name" value="Multidrug resistance protein D"/>
    <property type="match status" value="1"/>
</dbReference>
<comment type="subcellular location">
    <subcellularLocation>
        <location evidence="1">Cell membrane</location>
        <topology evidence="1">Multi-pass membrane protein</topology>
    </subcellularLocation>
</comment>
<dbReference type="InterPro" id="IPR020846">
    <property type="entry name" value="MFS_dom"/>
</dbReference>
<dbReference type="Pfam" id="PF07690">
    <property type="entry name" value="MFS_1"/>
    <property type="match status" value="1"/>
</dbReference>
<evidence type="ECO:0000259" key="7">
    <source>
        <dbReference type="PROSITE" id="PS50850"/>
    </source>
</evidence>
<feature type="transmembrane region" description="Helical" evidence="6">
    <location>
        <begin position="197"/>
        <end position="216"/>
    </location>
</feature>
<dbReference type="PRINTS" id="PR01036">
    <property type="entry name" value="TCRTETB"/>
</dbReference>
<evidence type="ECO:0000313" key="8">
    <source>
        <dbReference type="EMBL" id="KRK13150.1"/>
    </source>
</evidence>
<feature type="transmembrane region" description="Helical" evidence="6">
    <location>
        <begin position="228"/>
        <end position="246"/>
    </location>
</feature>
<gene>
    <name evidence="8" type="ORF">FD51_GL001345</name>
</gene>
<dbReference type="GO" id="GO:0005886">
    <property type="term" value="C:plasma membrane"/>
    <property type="evidence" value="ECO:0007669"/>
    <property type="project" value="UniProtKB-SubCell"/>
</dbReference>
<dbReference type="InterPro" id="IPR011701">
    <property type="entry name" value="MFS"/>
</dbReference>
<dbReference type="Proteomes" id="UP000051984">
    <property type="component" value="Unassembled WGS sequence"/>
</dbReference>
<dbReference type="CDD" id="cd17321">
    <property type="entry name" value="MFS_MMR_MDR_like"/>
    <property type="match status" value="1"/>
</dbReference>
<evidence type="ECO:0000256" key="2">
    <source>
        <dbReference type="ARBA" id="ARBA00022448"/>
    </source>
</evidence>
<keyword evidence="5 6" id="KW-0472">Membrane</keyword>
<feature type="transmembrane region" description="Helical" evidence="6">
    <location>
        <begin position="12"/>
        <end position="39"/>
    </location>
</feature>
<dbReference type="PROSITE" id="PS50850">
    <property type="entry name" value="MFS"/>
    <property type="match status" value="1"/>
</dbReference>
<dbReference type="PATRIC" id="fig|1423816.3.peg.1405"/>
<name>A0A0R1EW41_LACZE</name>
<feature type="transmembrane region" description="Helical" evidence="6">
    <location>
        <begin position="111"/>
        <end position="132"/>
    </location>
</feature>
<feature type="transmembrane region" description="Helical" evidence="6">
    <location>
        <begin position="167"/>
        <end position="185"/>
    </location>
</feature>
<feature type="transmembrane region" description="Helical" evidence="6">
    <location>
        <begin position="330"/>
        <end position="349"/>
    </location>
</feature>
<feature type="transmembrane region" description="Helical" evidence="6">
    <location>
        <begin position="437"/>
        <end position="464"/>
    </location>
</feature>
<feature type="transmembrane region" description="Helical" evidence="6">
    <location>
        <begin position="139"/>
        <end position="161"/>
    </location>
</feature>
<dbReference type="eggNOG" id="COG2814">
    <property type="taxonomic scope" value="Bacteria"/>
</dbReference>
<feature type="transmembrane region" description="Helical" evidence="6">
    <location>
        <begin position="355"/>
        <end position="376"/>
    </location>
</feature>
<evidence type="ECO:0000313" key="9">
    <source>
        <dbReference type="Proteomes" id="UP000051984"/>
    </source>
</evidence>
<evidence type="ECO:0000256" key="5">
    <source>
        <dbReference type="ARBA" id="ARBA00023136"/>
    </source>
</evidence>
<dbReference type="Gene3D" id="1.20.1250.20">
    <property type="entry name" value="MFS general substrate transporter like domains"/>
    <property type="match status" value="1"/>
</dbReference>
<sequence length="473" mass="50438">MQRFATGSKRWWLLIALGFFAFMTNLDGSIVNIAIPIMAKNLDVSASRMEWTVSLYLIVLSALLLPFGKLGDRIGKRRIFKWGTGTFVVGSLMAGINLGFNFLMVGRMVQAIGGAMTLANTYGIVTSTFALAERGRAMGVVSTFVALGGVAGPSLGGLILAHFSWPMIFLINVPIGVVALGISLWSMDNGEPQPGTYDKWGMLLQATAIASGFWGLNLAQQSGFGDPVVLATFALAIISLAAFLIFENHQKTPLLPMSIFRVRIFTLGVLTVFFIFMVQFFSTVLMPFYLEDARGLTPGAAGTLLSLYPLMMVFFAPFGGWLADKWQVPAVALLGSLLIAAGSIVGAFLKLDAPLMVYIISTLLIGIGSGLFQSPIGDVVMSVVPKDQLGIAGSFNALARNLGMVSGTAVATTVLFGTMSQLAGSRVTTYPTNHPEYFITGLQIAMLVAAGLALLGAIAIALTIKPWQVHEKN</sequence>
<keyword evidence="3 6" id="KW-0812">Transmembrane</keyword>
<proteinExistence type="predicted"/>
<accession>A0A0R1EW41</accession>
<dbReference type="SUPFAM" id="SSF103473">
    <property type="entry name" value="MFS general substrate transporter"/>
    <property type="match status" value="1"/>
</dbReference>
<reference evidence="8 9" key="1">
    <citation type="journal article" date="2015" name="Genome Announc.">
        <title>Expanding the biotechnology potential of lactobacilli through comparative genomics of 213 strains and associated genera.</title>
        <authorList>
            <person name="Sun Z."/>
            <person name="Harris H.M."/>
            <person name="McCann A."/>
            <person name="Guo C."/>
            <person name="Argimon S."/>
            <person name="Zhang W."/>
            <person name="Yang X."/>
            <person name="Jeffery I.B."/>
            <person name="Cooney J.C."/>
            <person name="Kagawa T.F."/>
            <person name="Liu W."/>
            <person name="Song Y."/>
            <person name="Salvetti E."/>
            <person name="Wrobel A."/>
            <person name="Rasinkangas P."/>
            <person name="Parkhill J."/>
            <person name="Rea M.C."/>
            <person name="O'Sullivan O."/>
            <person name="Ritari J."/>
            <person name="Douillard F.P."/>
            <person name="Paul Ross R."/>
            <person name="Yang R."/>
            <person name="Briner A.E."/>
            <person name="Felis G.E."/>
            <person name="de Vos W.M."/>
            <person name="Barrangou R."/>
            <person name="Klaenhammer T.R."/>
            <person name="Caufield P.W."/>
            <person name="Cui Y."/>
            <person name="Zhang H."/>
            <person name="O'Toole P.W."/>
        </authorList>
    </citation>
    <scope>NUCLEOTIDE SEQUENCE [LARGE SCALE GENOMIC DNA]</scope>
    <source>
        <strain evidence="8 9">DSM 20178</strain>
    </source>
</reference>